<sequence length="53" mass="5916">MVAKVSDFGISKLLTAETLIAHTKTLGTIGYMAPGKCYYQVHLKILNDVNYFH</sequence>
<reference evidence="1" key="2">
    <citation type="submission" date="2015-06" db="UniProtKB">
        <authorList>
            <consortium name="EnsemblPlants"/>
        </authorList>
    </citation>
    <scope>IDENTIFICATION</scope>
    <source>
        <strain evidence="1">DM1-3 516 R44</strain>
    </source>
</reference>
<evidence type="ECO:0000313" key="2">
    <source>
        <dbReference type="Proteomes" id="UP000011115"/>
    </source>
</evidence>
<protein>
    <submittedName>
        <fullName evidence="1">Serine-threonine protein kinase, plant-type</fullName>
    </submittedName>
</protein>
<accession>M1BZN3</accession>
<dbReference type="Proteomes" id="UP000011115">
    <property type="component" value="Unassembled WGS sequence"/>
</dbReference>
<name>M1BZN3_SOLTU</name>
<reference evidence="2" key="1">
    <citation type="journal article" date="2011" name="Nature">
        <title>Genome sequence and analysis of the tuber crop potato.</title>
        <authorList>
            <consortium name="The Potato Genome Sequencing Consortium"/>
        </authorList>
    </citation>
    <scope>NUCLEOTIDE SEQUENCE [LARGE SCALE GENOMIC DNA]</scope>
    <source>
        <strain evidence="2">cv. DM1-3 516 R44</strain>
    </source>
</reference>
<proteinExistence type="predicted"/>
<dbReference type="SUPFAM" id="SSF56112">
    <property type="entry name" value="Protein kinase-like (PK-like)"/>
    <property type="match status" value="1"/>
</dbReference>
<dbReference type="HOGENOM" id="CLU_3072512_0_0_1"/>
<evidence type="ECO:0000313" key="1">
    <source>
        <dbReference type="EnsemblPlants" id="PGSC0003DMT400056584"/>
    </source>
</evidence>
<dbReference type="EnsemblPlants" id="PGSC0003DMT400056584">
    <property type="protein sequence ID" value="PGSC0003DMT400056584"/>
    <property type="gene ID" value="PGSC0003DMG400021999"/>
</dbReference>
<dbReference type="Gene3D" id="1.10.510.10">
    <property type="entry name" value="Transferase(Phosphotransferase) domain 1"/>
    <property type="match status" value="1"/>
</dbReference>
<organism evidence="1 2">
    <name type="scientific">Solanum tuberosum</name>
    <name type="common">Potato</name>
    <dbReference type="NCBI Taxonomy" id="4113"/>
    <lineage>
        <taxon>Eukaryota</taxon>
        <taxon>Viridiplantae</taxon>
        <taxon>Streptophyta</taxon>
        <taxon>Embryophyta</taxon>
        <taxon>Tracheophyta</taxon>
        <taxon>Spermatophyta</taxon>
        <taxon>Magnoliopsida</taxon>
        <taxon>eudicotyledons</taxon>
        <taxon>Gunneridae</taxon>
        <taxon>Pentapetalae</taxon>
        <taxon>asterids</taxon>
        <taxon>lamiids</taxon>
        <taxon>Solanales</taxon>
        <taxon>Solanaceae</taxon>
        <taxon>Solanoideae</taxon>
        <taxon>Solaneae</taxon>
        <taxon>Solanum</taxon>
    </lineage>
</organism>
<dbReference type="Gramene" id="PGSC0003DMT400056584">
    <property type="protein sequence ID" value="PGSC0003DMT400056584"/>
    <property type="gene ID" value="PGSC0003DMG400021999"/>
</dbReference>
<keyword evidence="2" id="KW-1185">Reference proteome</keyword>
<dbReference type="AlphaFoldDB" id="M1BZN3"/>
<dbReference type="InterPro" id="IPR011009">
    <property type="entry name" value="Kinase-like_dom_sf"/>
</dbReference>